<dbReference type="EMBL" id="CAMPGE010023672">
    <property type="protein sequence ID" value="CAI2381583.1"/>
    <property type="molecule type" value="Genomic_DNA"/>
</dbReference>
<sequence>MTTVEPHILHAHSLVDFLQGSSVTSTFEHHKKAHLEDQKVQHETFSVVINGNEVEGIDRSMKDLRDKVKDEHVNKLHRLNKEIFRVTEEKDFGWLIKHLMSPISALKGCQINFPETIFIKDSSATKGEGIIEFLAQNDKDGCLKMIIDKNKLRLYNLRNILTEVIRKRKILEHSDEIHEKNTEMFDMHEESDDELADRSISKLTDHQKTIKINLKIQDKIEKKLKRKQVEELMLEKITVNHDAAIYWYRDGRTKVATDNELAESLKLRSIDSFWKQIYCIQTIVRSKVGLGKPIFVKFVAPIDLNNPENMIEYDYKSFKAETSSSTEHYCLKQVLKMAFYIQKIHCYEIIAMKCDFLKDENDKIWFHHAEDIRARSISHMSKPIWMGKVQKEEMKEEFNYEDILQTHFSNINLKDSIPKKVDEQAFHKICTLMEKDFEGIKEANGLADSDLLSVDPHEKINNAAFRELRPKFKLKLKDFLTKQKKSGVLNNFSVPRSKSQGKANKKPLNSQNYFGKDNVMKLHKLYQMKRLKSSFQKLPLEKTKDAKTVILDLKSSSSKLKKNNDYQTFGRRSSNQLFHKLGKSTSFSKSPSLSMEKAKSSLNNSARYKKILNSLNESSYGSKDEIQRQMTDKFEKSKIKDMHSTINIRIANMNNTLCSTGSYESHGSSRLHQFSDYKKQTTYNSIRNLSFTKKMILQKNNDTLLDRTTISHPEGRGANNDSYQDVSKNDSSKSFLKRVVKTQLSRSKPWVCKYRDPFSQNKSSVMGYSDKKSRRTKCSTKIRTSISIK</sequence>
<accession>A0AAD1XY09</accession>
<reference evidence="2" key="1">
    <citation type="submission" date="2023-07" db="EMBL/GenBank/DDBJ databases">
        <authorList>
            <consortium name="AG Swart"/>
            <person name="Singh M."/>
            <person name="Singh A."/>
            <person name="Seah K."/>
            <person name="Emmerich C."/>
        </authorList>
    </citation>
    <scope>NUCLEOTIDE SEQUENCE</scope>
    <source>
        <strain evidence="2">DP1</strain>
    </source>
</reference>
<proteinExistence type="predicted"/>
<feature type="region of interest" description="Disordered" evidence="1">
    <location>
        <begin position="490"/>
        <end position="512"/>
    </location>
</feature>
<comment type="caution">
    <text evidence="2">The sequence shown here is derived from an EMBL/GenBank/DDBJ whole genome shotgun (WGS) entry which is preliminary data.</text>
</comment>
<keyword evidence="3" id="KW-1185">Reference proteome</keyword>
<dbReference type="AlphaFoldDB" id="A0AAD1XY09"/>
<dbReference type="Proteomes" id="UP001295684">
    <property type="component" value="Unassembled WGS sequence"/>
</dbReference>
<evidence type="ECO:0000313" key="3">
    <source>
        <dbReference type="Proteomes" id="UP001295684"/>
    </source>
</evidence>
<name>A0AAD1XY09_EUPCR</name>
<evidence type="ECO:0000313" key="2">
    <source>
        <dbReference type="EMBL" id="CAI2381583.1"/>
    </source>
</evidence>
<protein>
    <submittedName>
        <fullName evidence="2">Uncharacterized protein</fullName>
    </submittedName>
</protein>
<gene>
    <name evidence="2" type="ORF">ECRASSUSDP1_LOCUS23040</name>
</gene>
<feature type="region of interest" description="Disordered" evidence="1">
    <location>
        <begin position="709"/>
        <end position="729"/>
    </location>
</feature>
<organism evidence="2 3">
    <name type="scientific">Euplotes crassus</name>
    <dbReference type="NCBI Taxonomy" id="5936"/>
    <lineage>
        <taxon>Eukaryota</taxon>
        <taxon>Sar</taxon>
        <taxon>Alveolata</taxon>
        <taxon>Ciliophora</taxon>
        <taxon>Intramacronucleata</taxon>
        <taxon>Spirotrichea</taxon>
        <taxon>Hypotrichia</taxon>
        <taxon>Euplotida</taxon>
        <taxon>Euplotidae</taxon>
        <taxon>Moneuplotes</taxon>
    </lineage>
</organism>
<evidence type="ECO:0000256" key="1">
    <source>
        <dbReference type="SAM" id="MobiDB-lite"/>
    </source>
</evidence>